<gene>
    <name evidence="3" type="ORF">A9R00_03845</name>
</gene>
<dbReference type="Pfam" id="PF01722">
    <property type="entry name" value="BolA"/>
    <property type="match status" value="1"/>
</dbReference>
<dbReference type="PANTHER" id="PTHR46229:SF2">
    <property type="entry name" value="BOLA-LIKE PROTEIN 1"/>
    <property type="match status" value="1"/>
</dbReference>
<dbReference type="EMBL" id="MABE01000224">
    <property type="protein sequence ID" value="OUS40872.1"/>
    <property type="molecule type" value="Genomic_DNA"/>
</dbReference>
<comment type="caution">
    <text evidence="3">The sequence shown here is derived from an EMBL/GenBank/DDBJ whole genome shotgun (WGS) entry which is preliminary data.</text>
</comment>
<comment type="similarity">
    <text evidence="1 2">Belongs to the BolA/IbaG family.</text>
</comment>
<dbReference type="PIRSF" id="PIRSF003113">
    <property type="entry name" value="BolA"/>
    <property type="match status" value="1"/>
</dbReference>
<dbReference type="GO" id="GO:0005829">
    <property type="term" value="C:cytosol"/>
    <property type="evidence" value="ECO:0007669"/>
    <property type="project" value="TreeGrafter"/>
</dbReference>
<protein>
    <submittedName>
        <fullName evidence="3">Transcriptional regulator</fullName>
    </submittedName>
</protein>
<accession>A0A1Y5I0W5</accession>
<name>A0A1Y5I0W5_OLEAN</name>
<sequence>MTIEQSIRNKVEQEWEIEKLILLNESHMHAGPAANSHFNLTLVSEVFAGKRPVARHQMLYKLLAEELAGEIHALALHLFTPEEWQQAGNMSEASPNCQGGQ</sequence>
<dbReference type="PANTHER" id="PTHR46229">
    <property type="entry name" value="BOLA TRANSCRIPTION REGULATOR"/>
    <property type="match status" value="1"/>
</dbReference>
<proteinExistence type="inferred from homology"/>
<evidence type="ECO:0000256" key="1">
    <source>
        <dbReference type="ARBA" id="ARBA00005578"/>
    </source>
</evidence>
<dbReference type="InterPro" id="IPR002634">
    <property type="entry name" value="BolA"/>
</dbReference>
<dbReference type="InterPro" id="IPR036065">
    <property type="entry name" value="BolA-like_sf"/>
</dbReference>
<dbReference type="InterPro" id="IPR050961">
    <property type="entry name" value="BolA/IbaG_stress_morph_reg"/>
</dbReference>
<dbReference type="Proteomes" id="UP000227088">
    <property type="component" value="Unassembled WGS sequence"/>
</dbReference>
<evidence type="ECO:0000313" key="3">
    <source>
        <dbReference type="EMBL" id="OUS40872.1"/>
    </source>
</evidence>
<dbReference type="GO" id="GO:0006351">
    <property type="term" value="P:DNA-templated transcription"/>
    <property type="evidence" value="ECO:0007669"/>
    <property type="project" value="TreeGrafter"/>
</dbReference>
<dbReference type="Gene3D" id="3.10.20.90">
    <property type="entry name" value="Phosphatidylinositol 3-kinase Catalytic Subunit, Chain A, domain 1"/>
    <property type="match status" value="1"/>
</dbReference>
<evidence type="ECO:0000313" key="4">
    <source>
        <dbReference type="Proteomes" id="UP000227088"/>
    </source>
</evidence>
<dbReference type="SUPFAM" id="SSF82657">
    <property type="entry name" value="BolA-like"/>
    <property type="match status" value="1"/>
</dbReference>
<dbReference type="AlphaFoldDB" id="A0A1Y5I0W5"/>
<evidence type="ECO:0000256" key="2">
    <source>
        <dbReference type="RuleBase" id="RU003860"/>
    </source>
</evidence>
<organism evidence="3 4">
    <name type="scientific">Oleispira antarctica</name>
    <dbReference type="NCBI Taxonomy" id="188908"/>
    <lineage>
        <taxon>Bacteria</taxon>
        <taxon>Pseudomonadati</taxon>
        <taxon>Pseudomonadota</taxon>
        <taxon>Gammaproteobacteria</taxon>
        <taxon>Oceanospirillales</taxon>
        <taxon>Oceanospirillaceae</taxon>
        <taxon>Oleispira</taxon>
    </lineage>
</organism>
<reference evidence="4" key="1">
    <citation type="journal article" date="2017" name="Proc. Natl. Acad. Sci. U.S.A.">
        <title>Simulation of Deepwater Horizon oil plume reveals substrate specialization within a complex community of hydrocarbon degraders.</title>
        <authorList>
            <person name="Hu P."/>
            <person name="Dubinsky E.A."/>
            <person name="Probst A.J."/>
            <person name="Wang J."/>
            <person name="Sieber C.M.K."/>
            <person name="Tom L.M."/>
            <person name="Gardinali P."/>
            <person name="Banfield J.F."/>
            <person name="Atlas R.M."/>
            <person name="Andersen G.L."/>
        </authorList>
    </citation>
    <scope>NUCLEOTIDE SEQUENCE [LARGE SCALE GENOMIC DNA]</scope>
</reference>